<keyword evidence="1" id="KW-0812">Transmembrane</keyword>
<evidence type="ECO:0000256" key="1">
    <source>
        <dbReference type="SAM" id="Phobius"/>
    </source>
</evidence>
<sequence length="113" mass="12685">MCVLLVAAILFVVFGQITVRKLRKNPDTKNKLGVEFASGWDILNVAQALALPKKITRVLAKSPISGFYADRVILEQNTSPFDRGLAKVFWYLYVFSVVSMLLLMLLNTVGFFD</sequence>
<gene>
    <name evidence="2" type="ORF">GCM10025791_33320</name>
</gene>
<reference evidence="3" key="1">
    <citation type="journal article" date="2019" name="Int. J. Syst. Evol. Microbiol.">
        <title>The Global Catalogue of Microorganisms (GCM) 10K type strain sequencing project: providing services to taxonomists for standard genome sequencing and annotation.</title>
        <authorList>
            <consortium name="The Broad Institute Genomics Platform"/>
            <consortium name="The Broad Institute Genome Sequencing Center for Infectious Disease"/>
            <person name="Wu L."/>
            <person name="Ma J."/>
        </authorList>
    </citation>
    <scope>NUCLEOTIDE SEQUENCE [LARGE SCALE GENOMIC DNA]</scope>
    <source>
        <strain evidence="3">JCM 19134</strain>
    </source>
</reference>
<accession>A0AAV3U585</accession>
<organism evidence="2 3">
    <name type="scientific">Halioxenophilus aromaticivorans</name>
    <dbReference type="NCBI Taxonomy" id="1306992"/>
    <lineage>
        <taxon>Bacteria</taxon>
        <taxon>Pseudomonadati</taxon>
        <taxon>Pseudomonadota</taxon>
        <taxon>Gammaproteobacteria</taxon>
        <taxon>Alteromonadales</taxon>
        <taxon>Alteromonadaceae</taxon>
        <taxon>Halioxenophilus</taxon>
    </lineage>
</organism>
<name>A0AAV3U585_9ALTE</name>
<dbReference type="EMBL" id="BAABLX010000028">
    <property type="protein sequence ID" value="GAA4950354.1"/>
    <property type="molecule type" value="Genomic_DNA"/>
</dbReference>
<proteinExistence type="predicted"/>
<keyword evidence="1" id="KW-1133">Transmembrane helix</keyword>
<comment type="caution">
    <text evidence="2">The sequence shown here is derived from an EMBL/GenBank/DDBJ whole genome shotgun (WGS) entry which is preliminary data.</text>
</comment>
<protein>
    <submittedName>
        <fullName evidence="2">Uncharacterized protein</fullName>
    </submittedName>
</protein>
<dbReference type="Proteomes" id="UP001409585">
    <property type="component" value="Unassembled WGS sequence"/>
</dbReference>
<keyword evidence="1" id="KW-0472">Membrane</keyword>
<dbReference type="RefSeq" id="WP_345424914.1">
    <property type="nucleotide sequence ID" value="NZ_AP031496.1"/>
</dbReference>
<dbReference type="AlphaFoldDB" id="A0AAV3U585"/>
<evidence type="ECO:0000313" key="3">
    <source>
        <dbReference type="Proteomes" id="UP001409585"/>
    </source>
</evidence>
<feature type="transmembrane region" description="Helical" evidence="1">
    <location>
        <begin position="88"/>
        <end position="112"/>
    </location>
</feature>
<keyword evidence="3" id="KW-1185">Reference proteome</keyword>
<evidence type="ECO:0000313" key="2">
    <source>
        <dbReference type="EMBL" id="GAA4950354.1"/>
    </source>
</evidence>